<dbReference type="EMBL" id="PJEO01000043">
    <property type="protein sequence ID" value="PKQ44687.1"/>
    <property type="molecule type" value="Genomic_DNA"/>
</dbReference>
<name>A0A2N3HI97_9FLAO</name>
<dbReference type="AlphaFoldDB" id="A0A2N3HI97"/>
<comment type="caution">
    <text evidence="1">The sequence shown here is derived from an EMBL/GenBank/DDBJ whole genome shotgun (WGS) entry which is preliminary data.</text>
</comment>
<protein>
    <submittedName>
        <fullName evidence="1">Uncharacterized protein</fullName>
    </submittedName>
</protein>
<gene>
    <name evidence="1" type="ORF">CSW08_11930</name>
</gene>
<evidence type="ECO:0000313" key="1">
    <source>
        <dbReference type="EMBL" id="PKQ44687.1"/>
    </source>
</evidence>
<dbReference type="RefSeq" id="WP_106660113.1">
    <property type="nucleotide sequence ID" value="NZ_PJEO01000043.1"/>
</dbReference>
<keyword evidence="2" id="KW-1185">Reference proteome</keyword>
<organism evidence="1 2">
    <name type="scientific">Confluentibacter flavum</name>
    <dbReference type="NCBI Taxonomy" id="1909700"/>
    <lineage>
        <taxon>Bacteria</taxon>
        <taxon>Pseudomonadati</taxon>
        <taxon>Bacteroidota</taxon>
        <taxon>Flavobacteriia</taxon>
        <taxon>Flavobacteriales</taxon>
        <taxon>Flavobacteriaceae</taxon>
        <taxon>Confluentibacter</taxon>
    </lineage>
</organism>
<dbReference type="OrthoDB" id="1446707at2"/>
<accession>A0A2N3HI97</accession>
<sequence length="130" mass="15385">MGKLVVILYSFLILIQSFNINIEDISKFNALLEHAQYHKEMYGDTFFEFLSEHYGNDMVSHEDKHSEHQDLPFKDQHHILCHISTSFILTPQTTYIINLHEFTENPVIFLYKESFSSFEKRSIFQPPKLA</sequence>
<evidence type="ECO:0000313" key="2">
    <source>
        <dbReference type="Proteomes" id="UP000233435"/>
    </source>
</evidence>
<reference evidence="1 2" key="1">
    <citation type="submission" date="2017-12" db="EMBL/GenBank/DDBJ databases">
        <title>Confluentibacter flavum sp. nov., isolated from the saline lake.</title>
        <authorList>
            <person name="Yu L."/>
        </authorList>
    </citation>
    <scope>NUCLEOTIDE SEQUENCE [LARGE SCALE GENOMIC DNA]</scope>
    <source>
        <strain evidence="1 2">3B</strain>
    </source>
</reference>
<proteinExistence type="predicted"/>
<dbReference type="Proteomes" id="UP000233435">
    <property type="component" value="Unassembled WGS sequence"/>
</dbReference>